<keyword evidence="5" id="KW-1185">Reference proteome</keyword>
<evidence type="ECO:0000256" key="1">
    <source>
        <dbReference type="SAM" id="MobiDB-lite"/>
    </source>
</evidence>
<organism evidence="3 5">
    <name type="scientific">Halarchaeum rubridurum</name>
    <dbReference type="NCBI Taxonomy" id="489911"/>
    <lineage>
        <taxon>Archaea</taxon>
        <taxon>Methanobacteriati</taxon>
        <taxon>Methanobacteriota</taxon>
        <taxon>Stenosarchaea group</taxon>
        <taxon>Halobacteria</taxon>
        <taxon>Halobacteriales</taxon>
        <taxon>Halobacteriaceae</taxon>
    </lineage>
</organism>
<reference evidence="4" key="3">
    <citation type="submission" date="2021-03" db="EMBL/GenBank/DDBJ databases">
        <title>Genomic Encyclopedia of Type Strains, Phase IV (KMG-IV): sequencing the most valuable type-strain genomes for metagenomic binning, comparative biology and taxonomic classification.</title>
        <authorList>
            <person name="Goeker M."/>
        </authorList>
    </citation>
    <scope>NUCLEOTIDE SEQUENCE</scope>
    <source>
        <strain evidence="4">DSM 22443</strain>
    </source>
</reference>
<dbReference type="Proteomes" id="UP000614609">
    <property type="component" value="Unassembled WGS sequence"/>
</dbReference>
<feature type="domain" description="DUF7511" evidence="2">
    <location>
        <begin position="21"/>
        <end position="67"/>
    </location>
</feature>
<gene>
    <name evidence="3" type="ORF">GCM10009017_00810</name>
    <name evidence="4" type="ORF">J2752_000621</name>
</gene>
<dbReference type="OrthoDB" id="186853at2157"/>
<dbReference type="Proteomes" id="UP000765891">
    <property type="component" value="Unassembled WGS sequence"/>
</dbReference>
<comment type="caution">
    <text evidence="3">The sequence shown here is derived from an EMBL/GenBank/DDBJ whole genome shotgun (WGS) entry which is preliminary data.</text>
</comment>
<proteinExistence type="predicted"/>
<reference evidence="3" key="2">
    <citation type="submission" date="2020-09" db="EMBL/GenBank/DDBJ databases">
        <authorList>
            <person name="Sun Q."/>
            <person name="Ohkuma M."/>
        </authorList>
    </citation>
    <scope>NUCLEOTIDE SEQUENCE</scope>
    <source>
        <strain evidence="3">JCM 16108</strain>
    </source>
</reference>
<accession>A0A830FWT1</accession>
<reference evidence="3" key="1">
    <citation type="journal article" date="2014" name="Int. J. Syst. Evol. Microbiol.">
        <title>Complete genome sequence of Corynebacterium casei LMG S-19264T (=DSM 44701T), isolated from a smear-ripened cheese.</title>
        <authorList>
            <consortium name="US DOE Joint Genome Institute (JGI-PGF)"/>
            <person name="Walter F."/>
            <person name="Albersmeier A."/>
            <person name="Kalinowski J."/>
            <person name="Ruckert C."/>
        </authorList>
    </citation>
    <scope>NUCLEOTIDE SEQUENCE</scope>
    <source>
        <strain evidence="3">JCM 16108</strain>
    </source>
</reference>
<dbReference type="InterPro" id="IPR055933">
    <property type="entry name" value="DUF7511"/>
</dbReference>
<evidence type="ECO:0000259" key="2">
    <source>
        <dbReference type="Pfam" id="PF24351"/>
    </source>
</evidence>
<sequence length="67" mass="7269">MSADSAAGDAPRPTVPAPDHALESVVVRQERGPDRCTCYPADADEATRLTTWLSVNADVLRDLETMR</sequence>
<dbReference type="EMBL" id="JAGGKO010000001">
    <property type="protein sequence ID" value="MBP1953740.1"/>
    <property type="molecule type" value="Genomic_DNA"/>
</dbReference>
<evidence type="ECO:0000313" key="5">
    <source>
        <dbReference type="Proteomes" id="UP000614609"/>
    </source>
</evidence>
<dbReference type="EMBL" id="BMOO01000001">
    <property type="protein sequence ID" value="GGM54310.1"/>
    <property type="molecule type" value="Genomic_DNA"/>
</dbReference>
<evidence type="ECO:0000313" key="3">
    <source>
        <dbReference type="EMBL" id="GGM54310.1"/>
    </source>
</evidence>
<evidence type="ECO:0000313" key="4">
    <source>
        <dbReference type="EMBL" id="MBP1953740.1"/>
    </source>
</evidence>
<dbReference type="AlphaFoldDB" id="A0A830FWT1"/>
<dbReference type="Pfam" id="PF24351">
    <property type="entry name" value="DUF7511"/>
    <property type="match status" value="1"/>
</dbReference>
<feature type="region of interest" description="Disordered" evidence="1">
    <location>
        <begin position="1"/>
        <end position="22"/>
    </location>
</feature>
<name>A0A830FWT1_9EURY</name>
<protein>
    <recommendedName>
        <fullName evidence="2">DUF7511 domain-containing protein</fullName>
    </recommendedName>
</protein>
<dbReference type="RefSeq" id="WP_188869007.1">
    <property type="nucleotide sequence ID" value="NZ_BMOO01000001.1"/>
</dbReference>